<dbReference type="EMBL" id="CM041531">
    <property type="protein sequence ID" value="KAI3377186.1"/>
    <property type="molecule type" value="Genomic_DNA"/>
</dbReference>
<proteinExistence type="predicted"/>
<dbReference type="Proteomes" id="UP000831701">
    <property type="component" value="Chromosome 1"/>
</dbReference>
<gene>
    <name evidence="1" type="ORF">L3Q82_009098</name>
</gene>
<name>A0ACB8XAM7_9TELE</name>
<evidence type="ECO:0000313" key="1">
    <source>
        <dbReference type="EMBL" id="KAI3377186.1"/>
    </source>
</evidence>
<sequence>MVGRGSDSESGLSLRDRVRSSDIRERLRSRAAAPLCREEPVKVVRASRKDGCLLDASSLRRCFRACPSGRRPQGRPRTHWTEDYISRLSWERLARIPPEELVGSGWGEDCLGLSAETASPATWTRIS</sequence>
<protein>
    <submittedName>
        <fullName evidence="1">Uncharacterized protein</fullName>
    </submittedName>
</protein>
<keyword evidence="2" id="KW-1185">Reference proteome</keyword>
<comment type="caution">
    <text evidence="1">The sequence shown here is derived from an EMBL/GenBank/DDBJ whole genome shotgun (WGS) entry which is preliminary data.</text>
</comment>
<feature type="non-terminal residue" evidence="1">
    <location>
        <position position="127"/>
    </location>
</feature>
<organism evidence="1 2">
    <name type="scientific">Scortum barcoo</name>
    <name type="common">barcoo grunter</name>
    <dbReference type="NCBI Taxonomy" id="214431"/>
    <lineage>
        <taxon>Eukaryota</taxon>
        <taxon>Metazoa</taxon>
        <taxon>Chordata</taxon>
        <taxon>Craniata</taxon>
        <taxon>Vertebrata</taxon>
        <taxon>Euteleostomi</taxon>
        <taxon>Actinopterygii</taxon>
        <taxon>Neopterygii</taxon>
        <taxon>Teleostei</taxon>
        <taxon>Neoteleostei</taxon>
        <taxon>Acanthomorphata</taxon>
        <taxon>Eupercaria</taxon>
        <taxon>Centrarchiformes</taxon>
        <taxon>Terapontoidei</taxon>
        <taxon>Terapontidae</taxon>
        <taxon>Scortum</taxon>
    </lineage>
</organism>
<accession>A0ACB8XAM7</accession>
<evidence type="ECO:0000313" key="2">
    <source>
        <dbReference type="Proteomes" id="UP000831701"/>
    </source>
</evidence>
<reference evidence="1" key="1">
    <citation type="submission" date="2022-04" db="EMBL/GenBank/DDBJ databases">
        <title>Jade perch genome.</title>
        <authorList>
            <person name="Chao B."/>
        </authorList>
    </citation>
    <scope>NUCLEOTIDE SEQUENCE</scope>
    <source>
        <strain evidence="1">CB-2022</strain>
    </source>
</reference>